<dbReference type="STRING" id="883113.HMPREF9708_00926"/>
<feature type="domain" description="Mvd1 C-terminal" evidence="8">
    <location>
        <begin position="179"/>
        <end position="312"/>
    </location>
</feature>
<dbReference type="NCBIfam" id="TIGR01240">
    <property type="entry name" value="mevDPdecarb"/>
    <property type="match status" value="1"/>
</dbReference>
<dbReference type="eggNOG" id="COG3407">
    <property type="taxonomic scope" value="Bacteria"/>
</dbReference>
<dbReference type="PANTHER" id="PTHR10977:SF3">
    <property type="entry name" value="DIPHOSPHOMEVALONATE DECARBOXYLASE"/>
    <property type="match status" value="1"/>
</dbReference>
<dbReference type="GO" id="GO:0019287">
    <property type="term" value="P:isopentenyl diphosphate biosynthetic process, mevalonate pathway"/>
    <property type="evidence" value="ECO:0007669"/>
    <property type="project" value="InterPro"/>
</dbReference>
<protein>
    <recommendedName>
        <fullName evidence="2">diphosphomevalonate decarboxylase</fullName>
        <ecNumber evidence="2">4.1.1.33</ecNumber>
    </recommendedName>
</protein>
<sequence>MPTYQAHYQAHTNIALIKYWGKRHSDLILPVTPSLSLTLEAFYTQTQVEFKPDDRQDSFILNGQVQDPKATAKVSQFVDHFRRQAQVPYRVQVTSQNYVPTAAGLASSASAYAALACACNAALDLNLSRRDLSIIARQGSGSSTRSLYGGFVEWVAGQGDQSETSYGQPFADADWDLAMVVIIVNQAAKKFSSRWAMDHTMQTSPFYPQWAKQVDQDLAHIKPAILDHDLQTIGEIAEHNAMSMHALALSANPSLCYFQGESLTAMDQVRRLRQAGFLAYYTMDAGPNVKVLCPYSQAEAIRQRLSQVFPLDQLIISRPGPGPFSLEVNPA</sequence>
<dbReference type="GO" id="GO:0005829">
    <property type="term" value="C:cytosol"/>
    <property type="evidence" value="ECO:0007669"/>
    <property type="project" value="InterPro"/>
</dbReference>
<evidence type="ECO:0000256" key="3">
    <source>
        <dbReference type="ARBA" id="ARBA00022516"/>
    </source>
</evidence>
<keyword evidence="11" id="KW-1185">Reference proteome</keyword>
<dbReference type="Gene3D" id="3.30.230.10">
    <property type="match status" value="1"/>
</dbReference>
<dbReference type="EMBL" id="AGEG01000011">
    <property type="protein sequence ID" value="EHR37019.1"/>
    <property type="molecule type" value="Genomic_DNA"/>
</dbReference>
<dbReference type="FunFam" id="3.30.230.10:FF:000072">
    <property type="entry name" value="Diphosphomevalonate decarboxylase"/>
    <property type="match status" value="1"/>
</dbReference>
<dbReference type="GO" id="GO:0005524">
    <property type="term" value="F:ATP binding"/>
    <property type="evidence" value="ECO:0007669"/>
    <property type="project" value="UniProtKB-KW"/>
</dbReference>
<evidence type="ECO:0000256" key="7">
    <source>
        <dbReference type="ARBA" id="ARBA00023239"/>
    </source>
</evidence>
<name>H3NJ87_9LACT</name>
<comment type="caution">
    <text evidence="10">The sequence shown here is derived from an EMBL/GenBank/DDBJ whole genome shotgun (WGS) entry which is preliminary data.</text>
</comment>
<evidence type="ECO:0000256" key="2">
    <source>
        <dbReference type="ARBA" id="ARBA00012296"/>
    </source>
</evidence>
<feature type="domain" description="Diphosphomevalonate decarboxylase-like N-terminal" evidence="9">
    <location>
        <begin position="10"/>
        <end position="162"/>
    </location>
</feature>
<dbReference type="PIRSF" id="PIRSF015950">
    <property type="entry name" value="Mev_P_decrbx"/>
    <property type="match status" value="1"/>
</dbReference>
<dbReference type="OrthoDB" id="5498344at2"/>
<dbReference type="PATRIC" id="fig|883113.3.peg.921"/>
<keyword evidence="6" id="KW-0443">Lipid metabolism</keyword>
<dbReference type="GO" id="GO:0004163">
    <property type="term" value="F:diphosphomevalonate decarboxylase activity"/>
    <property type="evidence" value="ECO:0007669"/>
    <property type="project" value="UniProtKB-EC"/>
</dbReference>
<dbReference type="AlphaFoldDB" id="H3NJ87"/>
<keyword evidence="5" id="KW-0067">ATP-binding</keyword>
<dbReference type="HOGENOM" id="CLU_040369_0_0_9"/>
<evidence type="ECO:0000256" key="5">
    <source>
        <dbReference type="ARBA" id="ARBA00022840"/>
    </source>
</evidence>
<dbReference type="InterPro" id="IPR020568">
    <property type="entry name" value="Ribosomal_Su5_D2-typ_SF"/>
</dbReference>
<dbReference type="InterPro" id="IPR036554">
    <property type="entry name" value="GHMP_kinase_C_sf"/>
</dbReference>
<evidence type="ECO:0000256" key="6">
    <source>
        <dbReference type="ARBA" id="ARBA00023098"/>
    </source>
</evidence>
<organism evidence="10 11">
    <name type="scientific">Facklamia languida CCUG 37842</name>
    <dbReference type="NCBI Taxonomy" id="883113"/>
    <lineage>
        <taxon>Bacteria</taxon>
        <taxon>Bacillati</taxon>
        <taxon>Bacillota</taxon>
        <taxon>Bacilli</taxon>
        <taxon>Lactobacillales</taxon>
        <taxon>Aerococcaceae</taxon>
        <taxon>Facklamia</taxon>
    </lineage>
</organism>
<dbReference type="InterPro" id="IPR053859">
    <property type="entry name" value="MVD-like_N"/>
</dbReference>
<proteinExistence type="inferred from homology"/>
<dbReference type="SUPFAM" id="SSF54211">
    <property type="entry name" value="Ribosomal protein S5 domain 2-like"/>
    <property type="match status" value="1"/>
</dbReference>
<evidence type="ECO:0000256" key="4">
    <source>
        <dbReference type="ARBA" id="ARBA00022741"/>
    </source>
</evidence>
<evidence type="ECO:0000313" key="10">
    <source>
        <dbReference type="EMBL" id="EHR37019.1"/>
    </source>
</evidence>
<dbReference type="InterPro" id="IPR041431">
    <property type="entry name" value="Mvd1_C"/>
</dbReference>
<keyword evidence="3" id="KW-0444">Lipid biosynthesis</keyword>
<dbReference type="SUPFAM" id="SSF55060">
    <property type="entry name" value="GHMP Kinase, C-terminal domain"/>
    <property type="match status" value="1"/>
</dbReference>
<dbReference type="Pfam" id="PF22700">
    <property type="entry name" value="MVD-like_N"/>
    <property type="match status" value="1"/>
</dbReference>
<dbReference type="InterPro" id="IPR014721">
    <property type="entry name" value="Ribsml_uS5_D2-typ_fold_subgr"/>
</dbReference>
<dbReference type="Pfam" id="PF18376">
    <property type="entry name" value="MDD_C"/>
    <property type="match status" value="1"/>
</dbReference>
<evidence type="ECO:0000313" key="11">
    <source>
        <dbReference type="Proteomes" id="UP000006190"/>
    </source>
</evidence>
<keyword evidence="4" id="KW-0547">Nucleotide-binding</keyword>
<dbReference type="Gene3D" id="3.30.70.890">
    <property type="entry name" value="GHMP kinase, C-terminal domain"/>
    <property type="match status" value="1"/>
</dbReference>
<dbReference type="Proteomes" id="UP000006190">
    <property type="component" value="Unassembled WGS sequence"/>
</dbReference>
<keyword evidence="7" id="KW-0456">Lyase</keyword>
<dbReference type="RefSeq" id="WP_006309061.1">
    <property type="nucleotide sequence ID" value="NZ_JH601133.1"/>
</dbReference>
<evidence type="ECO:0000259" key="9">
    <source>
        <dbReference type="Pfam" id="PF22700"/>
    </source>
</evidence>
<comment type="similarity">
    <text evidence="1">Belongs to the diphosphomevalonate decarboxylase family.</text>
</comment>
<gene>
    <name evidence="10" type="ORF">HMPREF9708_00926</name>
</gene>
<dbReference type="InterPro" id="IPR029765">
    <property type="entry name" value="Mev_diP_decarb"/>
</dbReference>
<dbReference type="InterPro" id="IPR005935">
    <property type="entry name" value="Mev_decarb"/>
</dbReference>
<dbReference type="EC" id="4.1.1.33" evidence="2"/>
<accession>H3NJ87</accession>
<evidence type="ECO:0000256" key="1">
    <source>
        <dbReference type="ARBA" id="ARBA00008831"/>
    </source>
</evidence>
<dbReference type="PANTHER" id="PTHR10977">
    <property type="entry name" value="DIPHOSPHOMEVALONATE DECARBOXYLASE"/>
    <property type="match status" value="1"/>
</dbReference>
<reference evidence="10 11" key="1">
    <citation type="submission" date="2012-01" db="EMBL/GenBank/DDBJ databases">
        <title>The Genome Sequence of Facklamia languida CCUG 37842.</title>
        <authorList>
            <consortium name="The Broad Institute Genome Sequencing Platform"/>
            <person name="Earl A."/>
            <person name="Ward D."/>
            <person name="Feldgarden M."/>
            <person name="Gevers D."/>
            <person name="Huys G."/>
            <person name="Young S.K."/>
            <person name="Zeng Q."/>
            <person name="Gargeya S."/>
            <person name="Fitzgerald M."/>
            <person name="Haas B."/>
            <person name="Abouelleil A."/>
            <person name="Alvarado L."/>
            <person name="Arachchi H.M."/>
            <person name="Berlin A."/>
            <person name="Chapman S.B."/>
            <person name="Gearin G."/>
            <person name="Goldberg J."/>
            <person name="Griggs A."/>
            <person name="Gujja S."/>
            <person name="Hansen M."/>
            <person name="Heiman D."/>
            <person name="Howarth C."/>
            <person name="Larimer J."/>
            <person name="Lui A."/>
            <person name="MacDonald P.J.P."/>
            <person name="McCowen C."/>
            <person name="Montmayeur A."/>
            <person name="Murphy C."/>
            <person name="Neiman D."/>
            <person name="Pearson M."/>
            <person name="Priest M."/>
            <person name="Roberts A."/>
            <person name="Saif S."/>
            <person name="Shea T."/>
            <person name="Sisk P."/>
            <person name="Stolte C."/>
            <person name="Sykes S."/>
            <person name="Wortman J."/>
            <person name="Nusbaum C."/>
            <person name="Birren B."/>
        </authorList>
    </citation>
    <scope>NUCLEOTIDE SEQUENCE [LARGE SCALE GENOMIC DNA]</scope>
    <source>
        <strain evidence="10 11">CCUG 37842</strain>
    </source>
</reference>
<evidence type="ECO:0000259" key="8">
    <source>
        <dbReference type="Pfam" id="PF18376"/>
    </source>
</evidence>